<dbReference type="Gene3D" id="3.30.300.20">
    <property type="match status" value="1"/>
</dbReference>
<dbReference type="PANTHER" id="PTHR42830:SF2">
    <property type="entry name" value="OSMC_OHR FAMILY PROTEIN"/>
    <property type="match status" value="1"/>
</dbReference>
<dbReference type="Proteomes" id="UP000523000">
    <property type="component" value="Unassembled WGS sequence"/>
</dbReference>
<dbReference type="InterPro" id="IPR003718">
    <property type="entry name" value="OsmC/Ohr_fam"/>
</dbReference>
<evidence type="ECO:0000313" key="2">
    <source>
        <dbReference type="Proteomes" id="UP000523000"/>
    </source>
</evidence>
<dbReference type="Pfam" id="PF02566">
    <property type="entry name" value="OsmC"/>
    <property type="match status" value="1"/>
</dbReference>
<dbReference type="InterPro" id="IPR015946">
    <property type="entry name" value="KH_dom-like_a/b"/>
</dbReference>
<sequence length="157" mass="17188">MNLDIHSYSISMHWTGNRGEGTAGYRSYGRDHVVSAPGLPDLPGTADPTFHGDQDRWNPEQLLLAALTQCHMLSYLHVAVKNGLVVTGYRDDSEGSMRLNRDGSGQFISVTLHPRVELADESQRALADSLHSDANAVCFIARSVNFPVHHAPVRPTA</sequence>
<evidence type="ECO:0000313" key="1">
    <source>
        <dbReference type="EMBL" id="MBB2996921.1"/>
    </source>
</evidence>
<dbReference type="RefSeq" id="WP_183512491.1">
    <property type="nucleotide sequence ID" value="NZ_BAABGK010000096.1"/>
</dbReference>
<gene>
    <name evidence="1" type="ORF">E9229_003168</name>
</gene>
<proteinExistence type="predicted"/>
<dbReference type="InterPro" id="IPR036102">
    <property type="entry name" value="OsmC/Ohrsf"/>
</dbReference>
<protein>
    <submittedName>
        <fullName evidence="1">Organic hydroperoxide reductase OsmC/OhrA</fullName>
    </submittedName>
</protein>
<dbReference type="SUPFAM" id="SSF82784">
    <property type="entry name" value="OsmC-like"/>
    <property type="match status" value="1"/>
</dbReference>
<dbReference type="AlphaFoldDB" id="A0A839QY91"/>
<accession>A0A839QY91</accession>
<keyword evidence="2" id="KW-1185">Reference proteome</keyword>
<dbReference type="PANTHER" id="PTHR42830">
    <property type="entry name" value="OSMOTICALLY INDUCIBLE FAMILY PROTEIN"/>
    <property type="match status" value="1"/>
</dbReference>
<dbReference type="EMBL" id="JACHVS010000002">
    <property type="protein sequence ID" value="MBB2996921.1"/>
    <property type="molecule type" value="Genomic_DNA"/>
</dbReference>
<organism evidence="1 2">
    <name type="scientific">Paeniglutamicibacter cryotolerans</name>
    <dbReference type="NCBI Taxonomy" id="670079"/>
    <lineage>
        <taxon>Bacteria</taxon>
        <taxon>Bacillati</taxon>
        <taxon>Actinomycetota</taxon>
        <taxon>Actinomycetes</taxon>
        <taxon>Micrococcales</taxon>
        <taxon>Micrococcaceae</taxon>
        <taxon>Paeniglutamicibacter</taxon>
    </lineage>
</organism>
<dbReference type="InterPro" id="IPR052707">
    <property type="entry name" value="OsmC_Ohr_Peroxiredoxin"/>
</dbReference>
<reference evidence="1 2" key="1">
    <citation type="submission" date="2020-08" db="EMBL/GenBank/DDBJ databases">
        <title>Sequencing the genomes of 1000 actinobacteria strains.</title>
        <authorList>
            <person name="Klenk H.-P."/>
        </authorList>
    </citation>
    <scope>NUCLEOTIDE SEQUENCE [LARGE SCALE GENOMIC DNA]</scope>
    <source>
        <strain evidence="1 2">DSM 22826</strain>
    </source>
</reference>
<comment type="caution">
    <text evidence="1">The sequence shown here is derived from an EMBL/GenBank/DDBJ whole genome shotgun (WGS) entry which is preliminary data.</text>
</comment>
<name>A0A839QY91_9MICC</name>